<sequence length="509" mass="56925">MPRYVVNNPEQDSDESSEEEEEQEQNGQAEPEAEEEEPAQAHPAKRQTISLQLGKGQLVCHVCGKSGHNAGFVGAAYIDCPNKPCYLCKKTGHTTMTCPYRVAPELGCNQSTSVSSDGILATLRNREQDGRHREVRRSHTKWLVETAVLRLHSRRCTCLEFHPTRDNIVVSGDKKGQVAVWDFHKVTERSVYNTNKALTNYIRFLPSSDGAACCSSATDGTLKELDIETGSHKELLNCNPGGWIEGVSNEKTWNMLYGMGVSWRRGMIACGDSQGRVFFLDRRQADPICVHQLHKKGNKVTSADFHPVDRDLLLTASNDWQAKLSDMRMLCAPLMPGHKGKGQIQPPIELFSMSHPKVVNSAWFSPVTGQKIMTTCIDNRIRIWDTLFNADQPADREIVHSHDFNRYLTPFRAEWDPKDSDEREIIIGRYISEDFGGVALHPVDVMDGGTGRLVAEMKDPNLQTICPVNKPHPRQDIIISGSSSSLYAWSPASPDEEMEDLQTLPNEAL</sequence>
<dbReference type="PROSITE" id="PS50082">
    <property type="entry name" value="WD_REPEATS_2"/>
    <property type="match status" value="2"/>
</dbReference>
<dbReference type="GO" id="GO:0005634">
    <property type="term" value="C:nucleus"/>
    <property type="evidence" value="ECO:0007669"/>
    <property type="project" value="UniProtKB-SubCell"/>
</dbReference>
<keyword evidence="3 10" id="KW-0853">WD repeat</keyword>
<evidence type="ECO:0000256" key="11">
    <source>
        <dbReference type="SAM" id="MobiDB-lite"/>
    </source>
</evidence>
<keyword evidence="13" id="KW-1185">Reference proteome</keyword>
<dbReference type="InterPro" id="IPR001680">
    <property type="entry name" value="WD40_rpt"/>
</dbReference>
<dbReference type="AlphaFoldDB" id="A0AAW1THF2"/>
<evidence type="ECO:0000256" key="3">
    <source>
        <dbReference type="ARBA" id="ARBA00022574"/>
    </source>
</evidence>
<feature type="region of interest" description="Disordered" evidence="11">
    <location>
        <begin position="1"/>
        <end position="46"/>
    </location>
</feature>
<evidence type="ECO:0000256" key="9">
    <source>
        <dbReference type="ARBA" id="ARBA00023242"/>
    </source>
</evidence>
<dbReference type="InterPro" id="IPR033312">
    <property type="entry name" value="DDB2"/>
</dbReference>
<evidence type="ECO:0000256" key="5">
    <source>
        <dbReference type="ARBA" id="ARBA00022763"/>
    </source>
</evidence>
<keyword evidence="9" id="KW-0539">Nucleus</keyword>
<keyword evidence="6" id="KW-0833">Ubl conjugation pathway</keyword>
<comment type="subcellular location">
    <subcellularLocation>
        <location evidence="1">Nucleus</location>
    </subcellularLocation>
</comment>
<evidence type="ECO:0000256" key="2">
    <source>
        <dbReference type="ARBA" id="ARBA00005434"/>
    </source>
</evidence>
<evidence type="ECO:0000256" key="10">
    <source>
        <dbReference type="PROSITE-ProRule" id="PRU00221"/>
    </source>
</evidence>
<comment type="caution">
    <text evidence="12">The sequence shown here is derived from an EMBL/GenBank/DDBJ whole genome shotgun (WGS) entry which is preliminary data.</text>
</comment>
<protein>
    <submittedName>
        <fullName evidence="12">Uncharacterized protein</fullName>
    </submittedName>
</protein>
<accession>A0AAW1THF2</accession>
<reference evidence="12 13" key="1">
    <citation type="journal article" date="2024" name="Nat. Commun.">
        <title>Phylogenomics reveals the evolutionary origins of lichenization in chlorophyte algae.</title>
        <authorList>
            <person name="Puginier C."/>
            <person name="Libourel C."/>
            <person name="Otte J."/>
            <person name="Skaloud P."/>
            <person name="Haon M."/>
            <person name="Grisel S."/>
            <person name="Petersen M."/>
            <person name="Berrin J.G."/>
            <person name="Delaux P.M."/>
            <person name="Dal Grande F."/>
            <person name="Keller J."/>
        </authorList>
    </citation>
    <scope>NUCLEOTIDE SEQUENCE [LARGE SCALE GENOMIC DNA]</scope>
    <source>
        <strain evidence="12 13">SAG 2523</strain>
    </source>
</reference>
<keyword evidence="5" id="KW-0227">DNA damage</keyword>
<dbReference type="PANTHER" id="PTHR15169">
    <property type="entry name" value="DAMAGE-SPECIFIC DNA BINDING PROTEIN 2"/>
    <property type="match status" value="1"/>
</dbReference>
<dbReference type="EMBL" id="JALJOV010000002">
    <property type="protein sequence ID" value="KAK9869044.1"/>
    <property type="molecule type" value="Genomic_DNA"/>
</dbReference>
<feature type="repeat" description="WD" evidence="10">
    <location>
        <begin position="352"/>
        <end position="385"/>
    </location>
</feature>
<dbReference type="GO" id="GO:0008270">
    <property type="term" value="F:zinc ion binding"/>
    <property type="evidence" value="ECO:0007669"/>
    <property type="project" value="InterPro"/>
</dbReference>
<organism evidence="12 13">
    <name type="scientific">Apatococcus fuscideae</name>
    <dbReference type="NCBI Taxonomy" id="2026836"/>
    <lineage>
        <taxon>Eukaryota</taxon>
        <taxon>Viridiplantae</taxon>
        <taxon>Chlorophyta</taxon>
        <taxon>core chlorophytes</taxon>
        <taxon>Trebouxiophyceae</taxon>
        <taxon>Chlorellales</taxon>
        <taxon>Chlorellaceae</taxon>
        <taxon>Apatococcus</taxon>
    </lineage>
</organism>
<feature type="region of interest" description="Disordered" evidence="11">
    <location>
        <begin position="489"/>
        <end position="509"/>
    </location>
</feature>
<proteinExistence type="inferred from homology"/>
<dbReference type="SUPFAM" id="SSF57756">
    <property type="entry name" value="Retrovirus zinc finger-like domains"/>
    <property type="match status" value="1"/>
</dbReference>
<dbReference type="Gene3D" id="2.130.10.10">
    <property type="entry name" value="YVTN repeat-like/Quinoprotein amine dehydrogenase"/>
    <property type="match status" value="1"/>
</dbReference>
<keyword evidence="4" id="KW-0677">Repeat</keyword>
<evidence type="ECO:0000256" key="8">
    <source>
        <dbReference type="ARBA" id="ARBA00023204"/>
    </source>
</evidence>
<dbReference type="GO" id="GO:0003684">
    <property type="term" value="F:damaged DNA binding"/>
    <property type="evidence" value="ECO:0007669"/>
    <property type="project" value="InterPro"/>
</dbReference>
<evidence type="ECO:0000313" key="13">
    <source>
        <dbReference type="Proteomes" id="UP001485043"/>
    </source>
</evidence>
<comment type="similarity">
    <text evidence="2">Belongs to the WD repeat DDB2/WDR76 family.</text>
</comment>
<evidence type="ECO:0000256" key="7">
    <source>
        <dbReference type="ARBA" id="ARBA00023125"/>
    </source>
</evidence>
<dbReference type="PANTHER" id="PTHR15169:SF0">
    <property type="entry name" value="DNA DAMAGE-BINDING PROTEIN 2"/>
    <property type="match status" value="1"/>
</dbReference>
<dbReference type="InterPro" id="IPR015943">
    <property type="entry name" value="WD40/YVTN_repeat-like_dom_sf"/>
</dbReference>
<dbReference type="SUPFAM" id="SSF50978">
    <property type="entry name" value="WD40 repeat-like"/>
    <property type="match status" value="1"/>
</dbReference>
<gene>
    <name evidence="12" type="ORF">WJX84_007465</name>
</gene>
<keyword evidence="7" id="KW-0238">DNA-binding</keyword>
<evidence type="ECO:0000256" key="6">
    <source>
        <dbReference type="ARBA" id="ARBA00022786"/>
    </source>
</evidence>
<evidence type="ECO:0000313" key="12">
    <source>
        <dbReference type="EMBL" id="KAK9869044.1"/>
    </source>
</evidence>
<dbReference type="GO" id="GO:0006281">
    <property type="term" value="P:DNA repair"/>
    <property type="evidence" value="ECO:0007669"/>
    <property type="project" value="UniProtKB-KW"/>
</dbReference>
<keyword evidence="8" id="KW-0234">DNA repair</keyword>
<evidence type="ECO:0000256" key="4">
    <source>
        <dbReference type="ARBA" id="ARBA00022737"/>
    </source>
</evidence>
<feature type="repeat" description="WD" evidence="10">
    <location>
        <begin position="149"/>
        <end position="182"/>
    </location>
</feature>
<dbReference type="InterPro" id="IPR036875">
    <property type="entry name" value="Znf_CCHC_sf"/>
</dbReference>
<dbReference type="Pfam" id="PF00400">
    <property type="entry name" value="WD40"/>
    <property type="match status" value="1"/>
</dbReference>
<feature type="compositionally biased region" description="Acidic residues" evidence="11">
    <location>
        <begin position="11"/>
        <end position="24"/>
    </location>
</feature>
<dbReference type="InterPro" id="IPR036322">
    <property type="entry name" value="WD40_repeat_dom_sf"/>
</dbReference>
<dbReference type="GO" id="GO:0080008">
    <property type="term" value="C:Cul4-RING E3 ubiquitin ligase complex"/>
    <property type="evidence" value="ECO:0007669"/>
    <property type="project" value="InterPro"/>
</dbReference>
<name>A0AAW1THF2_9CHLO</name>
<evidence type="ECO:0000256" key="1">
    <source>
        <dbReference type="ARBA" id="ARBA00004123"/>
    </source>
</evidence>
<dbReference type="SMART" id="SM00320">
    <property type="entry name" value="WD40"/>
    <property type="match status" value="3"/>
</dbReference>
<dbReference type="GO" id="GO:0009411">
    <property type="term" value="P:response to UV"/>
    <property type="evidence" value="ECO:0007669"/>
    <property type="project" value="TreeGrafter"/>
</dbReference>
<dbReference type="Proteomes" id="UP001485043">
    <property type="component" value="Unassembled WGS sequence"/>
</dbReference>
<dbReference type="Gene3D" id="4.10.60.10">
    <property type="entry name" value="Zinc finger, CCHC-type"/>
    <property type="match status" value="1"/>
</dbReference>